<accession>A0A068S645</accession>
<comment type="caution">
    <text evidence="9">The sequence shown here is derived from an EMBL/GenBank/DDBJ whole genome shotgun (WGS) entry which is preliminary data.</text>
</comment>
<feature type="compositionally biased region" description="Basic residues" evidence="6">
    <location>
        <begin position="1"/>
        <end position="10"/>
    </location>
</feature>
<evidence type="ECO:0000256" key="7">
    <source>
        <dbReference type="SAM" id="Phobius"/>
    </source>
</evidence>
<sequence>MDPSSNHHHFASTPSATDNPSLGAFPYTHQRNDSEHTTLNPQESCISSTKTLEATDDALLQKIELNDDEKQPRKYDDKDDSTMHADDTTITRTYTPEEEKRLVRKLDIRIIPLFCAFYFVDFLDRSNIGNATIAGLQKDLEILFQVPSNIVIKRLGARWWLSIIMLTWGLVTLSMALANNFASLLIARLLLGAAESGFAPGILYQMSRIYKPQELGFRVAIMLCMAAISGIVSGPLAYASTSMEGVLGLHGWQYLFILEGAPTVLLALLGFYLIFDNVDDVQWLTAEQKVIQRARMQEVMEENSKDPITWKTIRTVLLDYKTWLFSAVFMLTSINLTSLNVFGPVLIDGFGFPVLQAQLLTTPPCVVAAVAVLICGLVVDRLKNQRTLLVSSGSSVVAIGYLMLLLQQGRWCRSSNVRIRNTIS</sequence>
<name>A0A068S645_9FUNG</name>
<dbReference type="InterPro" id="IPR036259">
    <property type="entry name" value="MFS_trans_sf"/>
</dbReference>
<evidence type="ECO:0000256" key="4">
    <source>
        <dbReference type="ARBA" id="ARBA00022989"/>
    </source>
</evidence>
<evidence type="ECO:0000256" key="3">
    <source>
        <dbReference type="ARBA" id="ARBA00022692"/>
    </source>
</evidence>
<dbReference type="AlphaFoldDB" id="A0A068S645"/>
<feature type="transmembrane region" description="Helical" evidence="7">
    <location>
        <begin position="184"/>
        <end position="203"/>
    </location>
</feature>
<evidence type="ECO:0000256" key="5">
    <source>
        <dbReference type="ARBA" id="ARBA00023136"/>
    </source>
</evidence>
<feature type="transmembrane region" description="Helical" evidence="7">
    <location>
        <begin position="251"/>
        <end position="275"/>
    </location>
</feature>
<feature type="transmembrane region" description="Helical" evidence="7">
    <location>
        <begin position="323"/>
        <end position="347"/>
    </location>
</feature>
<dbReference type="SUPFAM" id="SSF103473">
    <property type="entry name" value="MFS general substrate transporter"/>
    <property type="match status" value="1"/>
</dbReference>
<gene>
    <name evidence="9" type="ORF">LCOR_08377.1</name>
</gene>
<dbReference type="GO" id="GO:0022857">
    <property type="term" value="F:transmembrane transporter activity"/>
    <property type="evidence" value="ECO:0007669"/>
    <property type="project" value="InterPro"/>
</dbReference>
<dbReference type="GO" id="GO:0016020">
    <property type="term" value="C:membrane"/>
    <property type="evidence" value="ECO:0007669"/>
    <property type="project" value="UniProtKB-SubCell"/>
</dbReference>
<evidence type="ECO:0000259" key="8">
    <source>
        <dbReference type="PROSITE" id="PS50850"/>
    </source>
</evidence>
<feature type="transmembrane region" description="Helical" evidence="7">
    <location>
        <begin position="359"/>
        <end position="379"/>
    </location>
</feature>
<reference evidence="9" key="1">
    <citation type="submission" date="2013-08" db="EMBL/GenBank/DDBJ databases">
        <title>Gene expansion shapes genome architecture in the human pathogen Lichtheimia corymbifera: an evolutionary genomics analysis in the ancient terrestrial Mucorales (Mucoromycotina).</title>
        <authorList>
            <person name="Schwartze V.U."/>
            <person name="Winter S."/>
            <person name="Shelest E."/>
            <person name="Marcet-Houben M."/>
            <person name="Horn F."/>
            <person name="Wehner S."/>
            <person name="Hoffmann K."/>
            <person name="Riege K."/>
            <person name="Sammeth M."/>
            <person name="Nowrousian M."/>
            <person name="Valiante V."/>
            <person name="Linde J."/>
            <person name="Jacobsen I.D."/>
            <person name="Marz M."/>
            <person name="Brakhage A.A."/>
            <person name="Gabaldon T."/>
            <person name="Bocker S."/>
            <person name="Voigt K."/>
        </authorList>
    </citation>
    <scope>NUCLEOTIDE SEQUENCE [LARGE SCALE GENOMIC DNA]</scope>
    <source>
        <strain evidence="9">FSU 9682</strain>
    </source>
</reference>
<keyword evidence="10" id="KW-1185">Reference proteome</keyword>
<feature type="region of interest" description="Disordered" evidence="6">
    <location>
        <begin position="65"/>
        <end position="91"/>
    </location>
</feature>
<organism evidence="9 10">
    <name type="scientific">Lichtheimia corymbifera JMRC:FSU:9682</name>
    <dbReference type="NCBI Taxonomy" id="1263082"/>
    <lineage>
        <taxon>Eukaryota</taxon>
        <taxon>Fungi</taxon>
        <taxon>Fungi incertae sedis</taxon>
        <taxon>Mucoromycota</taxon>
        <taxon>Mucoromycotina</taxon>
        <taxon>Mucoromycetes</taxon>
        <taxon>Mucorales</taxon>
        <taxon>Lichtheimiaceae</taxon>
        <taxon>Lichtheimia</taxon>
    </lineage>
</organism>
<feature type="transmembrane region" description="Helical" evidence="7">
    <location>
        <begin position="388"/>
        <end position="406"/>
    </location>
</feature>
<comment type="subcellular location">
    <subcellularLocation>
        <location evidence="1">Membrane</location>
        <topology evidence="1">Multi-pass membrane protein</topology>
    </subcellularLocation>
</comment>
<evidence type="ECO:0000313" key="9">
    <source>
        <dbReference type="EMBL" id="CDH57440.1"/>
    </source>
</evidence>
<dbReference type="PROSITE" id="PS50850">
    <property type="entry name" value="MFS"/>
    <property type="match status" value="1"/>
</dbReference>
<feature type="transmembrane region" description="Helical" evidence="7">
    <location>
        <begin position="159"/>
        <end position="178"/>
    </location>
</feature>
<dbReference type="PANTHER" id="PTHR43791:SF36">
    <property type="entry name" value="TRANSPORTER, PUTATIVE (AFU_ORTHOLOGUE AFUA_6G08340)-RELATED"/>
    <property type="match status" value="1"/>
</dbReference>
<dbReference type="InterPro" id="IPR011701">
    <property type="entry name" value="MFS"/>
</dbReference>
<keyword evidence="5 7" id="KW-0472">Membrane</keyword>
<feature type="domain" description="Major facilitator superfamily (MFS) profile" evidence="8">
    <location>
        <begin position="93"/>
        <end position="424"/>
    </location>
</feature>
<feature type="compositionally biased region" description="Polar residues" evidence="6">
    <location>
        <begin position="37"/>
        <end position="47"/>
    </location>
</feature>
<dbReference type="InterPro" id="IPR020846">
    <property type="entry name" value="MFS_dom"/>
</dbReference>
<evidence type="ECO:0000256" key="1">
    <source>
        <dbReference type="ARBA" id="ARBA00004141"/>
    </source>
</evidence>
<feature type="region of interest" description="Disordered" evidence="6">
    <location>
        <begin position="1"/>
        <end position="47"/>
    </location>
</feature>
<dbReference type="VEuPathDB" id="FungiDB:LCOR_08377.1"/>
<evidence type="ECO:0000256" key="6">
    <source>
        <dbReference type="SAM" id="MobiDB-lite"/>
    </source>
</evidence>
<dbReference type="PANTHER" id="PTHR43791">
    <property type="entry name" value="PERMEASE-RELATED"/>
    <property type="match status" value="1"/>
</dbReference>
<evidence type="ECO:0000313" key="10">
    <source>
        <dbReference type="Proteomes" id="UP000027586"/>
    </source>
</evidence>
<dbReference type="Proteomes" id="UP000027586">
    <property type="component" value="Unassembled WGS sequence"/>
</dbReference>
<protein>
    <submittedName>
        <fullName evidence="9">Mfs transporter</fullName>
    </submittedName>
</protein>
<keyword evidence="2" id="KW-0813">Transport</keyword>
<feature type="transmembrane region" description="Helical" evidence="7">
    <location>
        <begin position="215"/>
        <end position="239"/>
    </location>
</feature>
<proteinExistence type="predicted"/>
<dbReference type="EMBL" id="CBTN010000046">
    <property type="protein sequence ID" value="CDH57440.1"/>
    <property type="molecule type" value="Genomic_DNA"/>
</dbReference>
<evidence type="ECO:0000256" key="2">
    <source>
        <dbReference type="ARBA" id="ARBA00022448"/>
    </source>
</evidence>
<dbReference type="Gene3D" id="1.20.1250.20">
    <property type="entry name" value="MFS general substrate transporter like domains"/>
    <property type="match status" value="2"/>
</dbReference>
<keyword evidence="3 7" id="KW-0812">Transmembrane</keyword>
<keyword evidence="4 7" id="KW-1133">Transmembrane helix</keyword>
<dbReference type="OrthoDB" id="2985014at2759"/>
<dbReference type="STRING" id="1263082.A0A068S645"/>
<dbReference type="Pfam" id="PF07690">
    <property type="entry name" value="MFS_1"/>
    <property type="match status" value="1"/>
</dbReference>